<protein>
    <submittedName>
        <fullName evidence="1">DUF1684 domain-containing protein</fullName>
    </submittedName>
</protein>
<organism evidence="1 2">
    <name type="scientific">Robertkochia marina</name>
    <dbReference type="NCBI Taxonomy" id="1227945"/>
    <lineage>
        <taxon>Bacteria</taxon>
        <taxon>Pseudomonadati</taxon>
        <taxon>Bacteroidota</taxon>
        <taxon>Flavobacteriia</taxon>
        <taxon>Flavobacteriales</taxon>
        <taxon>Flavobacteriaceae</taxon>
        <taxon>Robertkochia</taxon>
    </lineage>
</organism>
<name>A0A4V3UY21_9FLAO</name>
<gene>
    <name evidence="1" type="ORF">E7Z59_06705</name>
</gene>
<sequence>MITRLLLIFLLFLISCKSDKRYHDAGEVKEQDRSEVVADFNETITTLREEKDAVFRNADRSPLPDEERANFEGLVYFSPDSTYRVAARLERAVLPKMIRMETTTNEVMIQQEYGELTFELHGKTHRLKVYRDLELQRDPQYENYLFLPFTDLTNGAETYGGGRYLDLTIPEADTLMLDFNKAYNPYCAYNSKYSCPLVPPENHLEAAIRSGEQRYP</sequence>
<dbReference type="PANTHER" id="PTHR41913:SF1">
    <property type="entry name" value="DUF1684 DOMAIN-CONTAINING PROTEIN"/>
    <property type="match status" value="1"/>
</dbReference>
<proteinExistence type="predicted"/>
<dbReference type="EMBL" id="SSMC01000002">
    <property type="protein sequence ID" value="THD67346.1"/>
    <property type="molecule type" value="Genomic_DNA"/>
</dbReference>
<dbReference type="PANTHER" id="PTHR41913">
    <property type="entry name" value="DUF1684 DOMAIN-CONTAINING PROTEIN"/>
    <property type="match status" value="1"/>
</dbReference>
<accession>A0A4V3UY21</accession>
<reference evidence="1 2" key="1">
    <citation type="submission" date="2019-04" db="EMBL/GenBank/DDBJ databases">
        <title>Draft genome sequence of Robertkochia marina CC-AMO-30D.</title>
        <authorList>
            <person name="Hameed A."/>
            <person name="Lin S.-Y."/>
            <person name="Shahina M."/>
            <person name="Lai W.-A."/>
            <person name="Young C.-C."/>
        </authorList>
    </citation>
    <scope>NUCLEOTIDE SEQUENCE [LARGE SCALE GENOMIC DNA]</scope>
    <source>
        <strain evidence="1 2">CC-AMO-30D</strain>
    </source>
</reference>
<dbReference type="Gene3D" id="6.10.250.1680">
    <property type="match status" value="1"/>
</dbReference>
<dbReference type="OrthoDB" id="5493262at2"/>
<evidence type="ECO:0000313" key="2">
    <source>
        <dbReference type="Proteomes" id="UP000305939"/>
    </source>
</evidence>
<evidence type="ECO:0000313" key="1">
    <source>
        <dbReference type="EMBL" id="THD67346.1"/>
    </source>
</evidence>
<dbReference type="InterPro" id="IPR012467">
    <property type="entry name" value="DUF1684"/>
</dbReference>
<dbReference type="AlphaFoldDB" id="A0A4V3UY21"/>
<comment type="caution">
    <text evidence="1">The sequence shown here is derived from an EMBL/GenBank/DDBJ whole genome shotgun (WGS) entry which is preliminary data.</text>
</comment>
<dbReference type="PROSITE" id="PS51257">
    <property type="entry name" value="PROKAR_LIPOPROTEIN"/>
    <property type="match status" value="1"/>
</dbReference>
<keyword evidence="2" id="KW-1185">Reference proteome</keyword>
<dbReference type="Pfam" id="PF07920">
    <property type="entry name" value="DUF1684"/>
    <property type="match status" value="1"/>
</dbReference>
<dbReference type="RefSeq" id="WP_136335553.1">
    <property type="nucleotide sequence ID" value="NZ_QXMP01000009.1"/>
</dbReference>
<dbReference type="Proteomes" id="UP000305939">
    <property type="component" value="Unassembled WGS sequence"/>
</dbReference>